<dbReference type="Proteomes" id="UP000076154">
    <property type="component" value="Unassembled WGS sequence"/>
</dbReference>
<sequence length="107" mass="12230">MEPCKLTTTSLAKCSDSAVDMITKPSVSRQHHRYRGTTSLKTATIFTASHRDIKFRRSSVMAMVRTRRKPEMATYVVTLVQKLMARNGDSQSSRKMFERYASVLLRV</sequence>
<name>A0A369JBP8_HYPMA</name>
<evidence type="ECO:0000313" key="1">
    <source>
        <dbReference type="EMBL" id="RDB17143.1"/>
    </source>
</evidence>
<gene>
    <name evidence="1" type="ORF">Hypma_001794</name>
</gene>
<evidence type="ECO:0000313" key="2">
    <source>
        <dbReference type="Proteomes" id="UP000076154"/>
    </source>
</evidence>
<comment type="caution">
    <text evidence="1">The sequence shown here is derived from an EMBL/GenBank/DDBJ whole genome shotgun (WGS) entry which is preliminary data.</text>
</comment>
<proteinExistence type="predicted"/>
<dbReference type="InParanoid" id="A0A369JBP8"/>
<protein>
    <submittedName>
        <fullName evidence="1">Uncharacterized protein</fullName>
    </submittedName>
</protein>
<dbReference type="EMBL" id="LUEZ02000113">
    <property type="protein sequence ID" value="RDB17143.1"/>
    <property type="molecule type" value="Genomic_DNA"/>
</dbReference>
<organism evidence="1 2">
    <name type="scientific">Hypsizygus marmoreus</name>
    <name type="common">White beech mushroom</name>
    <name type="synonym">Agaricus marmoreus</name>
    <dbReference type="NCBI Taxonomy" id="39966"/>
    <lineage>
        <taxon>Eukaryota</taxon>
        <taxon>Fungi</taxon>
        <taxon>Dikarya</taxon>
        <taxon>Basidiomycota</taxon>
        <taxon>Agaricomycotina</taxon>
        <taxon>Agaricomycetes</taxon>
        <taxon>Agaricomycetidae</taxon>
        <taxon>Agaricales</taxon>
        <taxon>Tricholomatineae</taxon>
        <taxon>Lyophyllaceae</taxon>
        <taxon>Hypsizygus</taxon>
    </lineage>
</organism>
<keyword evidence="2" id="KW-1185">Reference proteome</keyword>
<reference evidence="1" key="1">
    <citation type="submission" date="2018-04" db="EMBL/GenBank/DDBJ databases">
        <title>Whole genome sequencing of Hypsizygus marmoreus.</title>
        <authorList>
            <person name="Choi I.-G."/>
            <person name="Min B."/>
            <person name="Kim J.-G."/>
            <person name="Kim S."/>
            <person name="Oh Y.-L."/>
            <person name="Kong W.-S."/>
            <person name="Park H."/>
            <person name="Jeong J."/>
            <person name="Song E.-S."/>
        </authorList>
    </citation>
    <scope>NUCLEOTIDE SEQUENCE [LARGE SCALE GENOMIC DNA]</scope>
    <source>
        <strain evidence="1">51987-8</strain>
    </source>
</reference>
<dbReference type="AlphaFoldDB" id="A0A369JBP8"/>
<accession>A0A369JBP8</accession>